<organism evidence="2 3">
    <name type="scientific">Kibdelosporangium aridum</name>
    <dbReference type="NCBI Taxonomy" id="2030"/>
    <lineage>
        <taxon>Bacteria</taxon>
        <taxon>Bacillati</taxon>
        <taxon>Actinomycetota</taxon>
        <taxon>Actinomycetes</taxon>
        <taxon>Pseudonocardiales</taxon>
        <taxon>Pseudonocardiaceae</taxon>
        <taxon>Kibdelosporangium</taxon>
    </lineage>
</organism>
<evidence type="ECO:0000313" key="3">
    <source>
        <dbReference type="Proteomes" id="UP000192674"/>
    </source>
</evidence>
<dbReference type="AlphaFoldDB" id="A0A1W2FVZ9"/>
<gene>
    <name evidence="2" type="ORF">SAMN05661093_09367</name>
</gene>
<feature type="signal peptide" evidence="1">
    <location>
        <begin position="1"/>
        <end position="30"/>
    </location>
</feature>
<evidence type="ECO:0008006" key="4">
    <source>
        <dbReference type="Google" id="ProtNLM"/>
    </source>
</evidence>
<name>A0A1W2FVZ9_KIBAR</name>
<evidence type="ECO:0000256" key="1">
    <source>
        <dbReference type="SAM" id="SignalP"/>
    </source>
</evidence>
<keyword evidence="3" id="KW-1185">Reference proteome</keyword>
<protein>
    <recommendedName>
        <fullName evidence="4">Secreted protein</fullName>
    </recommendedName>
</protein>
<sequence>MKTRWRFRSAAVVLMAGLSLSLGTTGAANASPTPPKPVAADAMSATAKPATVDADCPQPGQRVKQSAFAEVYLIDPEFTLRLIPDEATYFNLWNSWDGIVTYDNLVRCYPTYVELHNAHLAKLTVADPVYIWDSSVGYRHIVSAAVFNKYGFAWDKIRQQSVVGPIAIDWPWDY</sequence>
<reference evidence="2 3" key="1">
    <citation type="submission" date="2017-04" db="EMBL/GenBank/DDBJ databases">
        <authorList>
            <person name="Afonso C.L."/>
            <person name="Miller P.J."/>
            <person name="Scott M.A."/>
            <person name="Spackman E."/>
            <person name="Goraichik I."/>
            <person name="Dimitrov K.M."/>
            <person name="Suarez D.L."/>
            <person name="Swayne D.E."/>
        </authorList>
    </citation>
    <scope>NUCLEOTIDE SEQUENCE [LARGE SCALE GENOMIC DNA]</scope>
    <source>
        <strain evidence="2 3">DSM 43828</strain>
    </source>
</reference>
<feature type="chain" id="PRO_5012031928" description="Secreted protein" evidence="1">
    <location>
        <begin position="31"/>
        <end position="174"/>
    </location>
</feature>
<evidence type="ECO:0000313" key="2">
    <source>
        <dbReference type="EMBL" id="SMD25788.1"/>
    </source>
</evidence>
<proteinExistence type="predicted"/>
<dbReference type="Proteomes" id="UP000192674">
    <property type="component" value="Unassembled WGS sequence"/>
</dbReference>
<keyword evidence="1" id="KW-0732">Signal</keyword>
<dbReference type="OrthoDB" id="3692954at2"/>
<dbReference type="EMBL" id="FWXV01000012">
    <property type="protein sequence ID" value="SMD25788.1"/>
    <property type="molecule type" value="Genomic_DNA"/>
</dbReference>
<accession>A0A1W2FVZ9</accession>